<gene>
    <name evidence="1" type="ORF">BDM02DRAFT_3118877</name>
</gene>
<sequence length="194" mass="20992">MICQTTCAQNLERLRFTWTVWFSKAITEITKSGIPIRDDSKETNLSHPFALTHPQAQRLPPSICLVCDDTGSRRDMKQCRSHPIPTPRTCLWAHTASVIGLILSVDASATATSVLPPGSVLVLCTLINTRLDYLSNHGTPNPSGGDACGGACFSYAATARVGVACILRVRLAVVISFSRGGPNYRTGDSTRQYL</sequence>
<reference evidence="1" key="2">
    <citation type="journal article" date="2020" name="Nat. Commun.">
        <title>Large-scale genome sequencing of mycorrhizal fungi provides insights into the early evolution of symbiotic traits.</title>
        <authorList>
            <person name="Miyauchi S."/>
            <person name="Kiss E."/>
            <person name="Kuo A."/>
            <person name="Drula E."/>
            <person name="Kohler A."/>
            <person name="Sanchez-Garcia M."/>
            <person name="Morin E."/>
            <person name="Andreopoulos B."/>
            <person name="Barry K.W."/>
            <person name="Bonito G."/>
            <person name="Buee M."/>
            <person name="Carver A."/>
            <person name="Chen C."/>
            <person name="Cichocki N."/>
            <person name="Clum A."/>
            <person name="Culley D."/>
            <person name="Crous P.W."/>
            <person name="Fauchery L."/>
            <person name="Girlanda M."/>
            <person name="Hayes R.D."/>
            <person name="Keri Z."/>
            <person name="LaButti K."/>
            <person name="Lipzen A."/>
            <person name="Lombard V."/>
            <person name="Magnuson J."/>
            <person name="Maillard F."/>
            <person name="Murat C."/>
            <person name="Nolan M."/>
            <person name="Ohm R.A."/>
            <person name="Pangilinan J."/>
            <person name="Pereira M.F."/>
            <person name="Perotto S."/>
            <person name="Peter M."/>
            <person name="Pfister S."/>
            <person name="Riley R."/>
            <person name="Sitrit Y."/>
            <person name="Stielow J.B."/>
            <person name="Szollosi G."/>
            <person name="Zifcakova L."/>
            <person name="Stursova M."/>
            <person name="Spatafora J.W."/>
            <person name="Tedersoo L."/>
            <person name="Vaario L.M."/>
            <person name="Yamada A."/>
            <person name="Yan M."/>
            <person name="Wang P."/>
            <person name="Xu J."/>
            <person name="Bruns T."/>
            <person name="Baldrian P."/>
            <person name="Vilgalys R."/>
            <person name="Dunand C."/>
            <person name="Henrissat B."/>
            <person name="Grigoriev I.V."/>
            <person name="Hibbett D."/>
            <person name="Nagy L.G."/>
            <person name="Martin F.M."/>
        </authorList>
    </citation>
    <scope>NUCLEOTIDE SEQUENCE</scope>
    <source>
        <strain evidence="1">P2</strain>
    </source>
</reference>
<comment type="caution">
    <text evidence="1">The sequence shown here is derived from an EMBL/GenBank/DDBJ whole genome shotgun (WGS) entry which is preliminary data.</text>
</comment>
<evidence type="ECO:0000313" key="1">
    <source>
        <dbReference type="EMBL" id="KAF9646293.1"/>
    </source>
</evidence>
<name>A0ACB6ZAA0_THEGA</name>
<reference evidence="1" key="1">
    <citation type="submission" date="2019-10" db="EMBL/GenBank/DDBJ databases">
        <authorList>
            <consortium name="DOE Joint Genome Institute"/>
            <person name="Kuo A."/>
            <person name="Miyauchi S."/>
            <person name="Kiss E."/>
            <person name="Drula E."/>
            <person name="Kohler A."/>
            <person name="Sanchez-Garcia M."/>
            <person name="Andreopoulos B."/>
            <person name="Barry K.W."/>
            <person name="Bonito G."/>
            <person name="Buee M."/>
            <person name="Carver A."/>
            <person name="Chen C."/>
            <person name="Cichocki N."/>
            <person name="Clum A."/>
            <person name="Culley D."/>
            <person name="Crous P.W."/>
            <person name="Fauchery L."/>
            <person name="Girlanda M."/>
            <person name="Hayes R."/>
            <person name="Keri Z."/>
            <person name="Labutti K."/>
            <person name="Lipzen A."/>
            <person name="Lombard V."/>
            <person name="Magnuson J."/>
            <person name="Maillard F."/>
            <person name="Morin E."/>
            <person name="Murat C."/>
            <person name="Nolan M."/>
            <person name="Ohm R."/>
            <person name="Pangilinan J."/>
            <person name="Pereira M."/>
            <person name="Perotto S."/>
            <person name="Peter M."/>
            <person name="Riley R."/>
            <person name="Sitrit Y."/>
            <person name="Stielow B."/>
            <person name="Szollosi G."/>
            <person name="Zifcakova L."/>
            <person name="Stursova M."/>
            <person name="Spatafora J.W."/>
            <person name="Tedersoo L."/>
            <person name="Vaario L.-M."/>
            <person name="Yamada A."/>
            <person name="Yan M."/>
            <person name="Wang P."/>
            <person name="Xu J."/>
            <person name="Bruns T."/>
            <person name="Baldrian P."/>
            <person name="Vilgalys R."/>
            <person name="Henrissat B."/>
            <person name="Grigoriev I.V."/>
            <person name="Hibbett D."/>
            <person name="Nagy L.G."/>
            <person name="Martin F.M."/>
        </authorList>
    </citation>
    <scope>NUCLEOTIDE SEQUENCE</scope>
    <source>
        <strain evidence="1">P2</strain>
    </source>
</reference>
<protein>
    <submittedName>
        <fullName evidence="1">Uncharacterized protein</fullName>
    </submittedName>
</protein>
<proteinExistence type="predicted"/>
<organism evidence="1 2">
    <name type="scientific">Thelephora ganbajun</name>
    <name type="common">Ganba fungus</name>
    <dbReference type="NCBI Taxonomy" id="370292"/>
    <lineage>
        <taxon>Eukaryota</taxon>
        <taxon>Fungi</taxon>
        <taxon>Dikarya</taxon>
        <taxon>Basidiomycota</taxon>
        <taxon>Agaricomycotina</taxon>
        <taxon>Agaricomycetes</taxon>
        <taxon>Thelephorales</taxon>
        <taxon>Thelephoraceae</taxon>
        <taxon>Thelephora</taxon>
    </lineage>
</organism>
<evidence type="ECO:0000313" key="2">
    <source>
        <dbReference type="Proteomes" id="UP000886501"/>
    </source>
</evidence>
<keyword evidence="2" id="KW-1185">Reference proteome</keyword>
<dbReference type="Proteomes" id="UP000886501">
    <property type="component" value="Unassembled WGS sequence"/>
</dbReference>
<dbReference type="EMBL" id="MU118062">
    <property type="protein sequence ID" value="KAF9646293.1"/>
    <property type="molecule type" value="Genomic_DNA"/>
</dbReference>
<accession>A0ACB6ZAA0</accession>